<comment type="caution">
    <text evidence="2">The sequence shown here is derived from an EMBL/GenBank/DDBJ whole genome shotgun (WGS) entry which is preliminary data.</text>
</comment>
<organism evidence="2 3">
    <name type="scientific">Bionectria ochroleuca</name>
    <name type="common">Gliocladium roseum</name>
    <dbReference type="NCBI Taxonomy" id="29856"/>
    <lineage>
        <taxon>Eukaryota</taxon>
        <taxon>Fungi</taxon>
        <taxon>Dikarya</taxon>
        <taxon>Ascomycota</taxon>
        <taxon>Pezizomycotina</taxon>
        <taxon>Sordariomycetes</taxon>
        <taxon>Hypocreomycetidae</taxon>
        <taxon>Hypocreales</taxon>
        <taxon>Bionectriaceae</taxon>
        <taxon>Clonostachys</taxon>
    </lineage>
</organism>
<feature type="compositionally biased region" description="Basic and acidic residues" evidence="1">
    <location>
        <begin position="238"/>
        <end position="248"/>
    </location>
</feature>
<feature type="compositionally biased region" description="Basic residues" evidence="1">
    <location>
        <begin position="402"/>
        <end position="422"/>
    </location>
</feature>
<feature type="compositionally biased region" description="Polar residues" evidence="1">
    <location>
        <begin position="22"/>
        <end position="35"/>
    </location>
</feature>
<feature type="compositionally biased region" description="Polar residues" evidence="1">
    <location>
        <begin position="390"/>
        <end position="401"/>
    </location>
</feature>
<feature type="region of interest" description="Disordered" evidence="1">
    <location>
        <begin position="198"/>
        <end position="248"/>
    </location>
</feature>
<feature type="compositionally biased region" description="Basic and acidic residues" evidence="1">
    <location>
        <begin position="36"/>
        <end position="45"/>
    </location>
</feature>
<sequence length="448" mass="51730">MTTTSASMNVPGDGTVCDPTTDESTPQHRPNNDNTRSGERSERWTPEPQPATFGTLTEWGRKHLGEEWATNRETMIDDVYNSITANEPTLSKKYCDRQQALRDMERQLQRDKVEPLARNLEELTSLARKRYGERWYLNRRAARRERELARVDSLAEEHGESWQERRKHLIRASKRKNMASDIRRTRDETMLSEGYSWDQILGSSQPPNDTADVETYTPPMSEVGSDFEDEAAPSNESEYAKQAKEGPRSPLERLGWKAVAEDWDNEKYELAVWSVFAAKRSRAENEECIRRCDAEDREAKRKRKEKNAHFFWMEGQAQMMLVRMLNEEHKDEHRLDQRAAWRLASVRLDELRGGDWTKLPDLELIAQSGGMRNPPSSPSPSLGQDGVSPGSGQEPTASPKQQQRKRPGSPQHHERRQSRRLRQLPVEYEAQDPDKIIRLANAARRRGL</sequence>
<evidence type="ECO:0000313" key="2">
    <source>
        <dbReference type="EMBL" id="VUC32492.1"/>
    </source>
</evidence>
<evidence type="ECO:0000256" key="1">
    <source>
        <dbReference type="SAM" id="MobiDB-lite"/>
    </source>
</evidence>
<gene>
    <name evidence="2" type="ORF">CLO192961_LOCUS328735</name>
</gene>
<name>A0ABY6UME1_BIOOC</name>
<dbReference type="Proteomes" id="UP000766486">
    <property type="component" value="Unassembled WGS sequence"/>
</dbReference>
<evidence type="ECO:0000313" key="3">
    <source>
        <dbReference type="Proteomes" id="UP000766486"/>
    </source>
</evidence>
<feature type="region of interest" description="Disordered" evidence="1">
    <location>
        <begin position="1"/>
        <end position="59"/>
    </location>
</feature>
<accession>A0ABY6UME1</accession>
<dbReference type="EMBL" id="CABFNS010000851">
    <property type="protein sequence ID" value="VUC32492.1"/>
    <property type="molecule type" value="Genomic_DNA"/>
</dbReference>
<reference evidence="2 3" key="1">
    <citation type="submission" date="2019-06" db="EMBL/GenBank/DDBJ databases">
        <authorList>
            <person name="Broberg M."/>
        </authorList>
    </citation>
    <scope>NUCLEOTIDE SEQUENCE [LARGE SCALE GENOMIC DNA]</scope>
</reference>
<protein>
    <submittedName>
        <fullName evidence="2">Uncharacterized protein</fullName>
    </submittedName>
</protein>
<proteinExistence type="predicted"/>
<keyword evidence="3" id="KW-1185">Reference proteome</keyword>
<feature type="region of interest" description="Disordered" evidence="1">
    <location>
        <begin position="367"/>
        <end position="448"/>
    </location>
</feature>